<gene>
    <name evidence="1" type="ORF">KC909_00085</name>
</gene>
<dbReference type="AlphaFoldDB" id="A0A955L4L0"/>
<sequence>MYETLLILPQPEEGKIDPTSPNPYDYGFGELPAMVAMDNLVAAGYSEFTQVQEEESDAGFEVPIPVSRAIDLLESTLPVDQVDFTQYEVAKIYDDLLITIGFAMQDPSVRELYAPEVCRVLGGTYMLTDQQIERSTQLLNLLMDYGNSNEVAMTTAIGLSCSTLHFKNQSDSMFYVHEKLSRNIRRSSELIANLASAYNNYPTADAFKNLLNSYTGFMDFNPFLGQAAIANLVNTRIPGGINVYEWEDMHYLVVAAYGSGATEDEITGIAEWLEFYGYCFDDIYQILLEEELIVEQEEDDDGLEYVDDDEYF</sequence>
<evidence type="ECO:0000313" key="2">
    <source>
        <dbReference type="Proteomes" id="UP000783287"/>
    </source>
</evidence>
<dbReference type="Proteomes" id="UP000783287">
    <property type="component" value="Unassembled WGS sequence"/>
</dbReference>
<proteinExistence type="predicted"/>
<reference evidence="1" key="1">
    <citation type="submission" date="2020-04" db="EMBL/GenBank/DDBJ databases">
        <authorList>
            <person name="Zhang T."/>
        </authorList>
    </citation>
    <scope>NUCLEOTIDE SEQUENCE</scope>
    <source>
        <strain evidence="1">HKST-UBA14</strain>
    </source>
</reference>
<organism evidence="1 2">
    <name type="scientific">Candidatus Dojkabacteria bacterium</name>
    <dbReference type="NCBI Taxonomy" id="2099670"/>
    <lineage>
        <taxon>Bacteria</taxon>
        <taxon>Candidatus Dojkabacteria</taxon>
    </lineage>
</organism>
<comment type="caution">
    <text evidence="1">The sequence shown here is derived from an EMBL/GenBank/DDBJ whole genome shotgun (WGS) entry which is preliminary data.</text>
</comment>
<accession>A0A955L4L0</accession>
<reference evidence="1" key="2">
    <citation type="journal article" date="2021" name="Microbiome">
        <title>Successional dynamics and alternative stable states in a saline activated sludge microbial community over 9 years.</title>
        <authorList>
            <person name="Wang Y."/>
            <person name="Ye J."/>
            <person name="Ju F."/>
            <person name="Liu L."/>
            <person name="Boyd J.A."/>
            <person name="Deng Y."/>
            <person name="Parks D.H."/>
            <person name="Jiang X."/>
            <person name="Yin X."/>
            <person name="Woodcroft B.J."/>
            <person name="Tyson G.W."/>
            <person name="Hugenholtz P."/>
            <person name="Polz M.F."/>
            <person name="Zhang T."/>
        </authorList>
    </citation>
    <scope>NUCLEOTIDE SEQUENCE</scope>
    <source>
        <strain evidence="1">HKST-UBA14</strain>
    </source>
</reference>
<dbReference type="EMBL" id="JAGQLK010000001">
    <property type="protein sequence ID" value="MCA9382742.1"/>
    <property type="molecule type" value="Genomic_DNA"/>
</dbReference>
<evidence type="ECO:0000313" key="1">
    <source>
        <dbReference type="EMBL" id="MCA9382742.1"/>
    </source>
</evidence>
<protein>
    <submittedName>
        <fullName evidence="1">Uncharacterized protein</fullName>
    </submittedName>
</protein>
<name>A0A955L4L0_9BACT</name>